<dbReference type="Proteomes" id="UP000054279">
    <property type="component" value="Unassembled WGS sequence"/>
</dbReference>
<gene>
    <name evidence="7" type="primary">ALG13</name>
    <name evidence="9" type="ORF">M422DRAFT_252577</name>
</gene>
<dbReference type="PANTHER" id="PTHR47043">
    <property type="entry name" value="UDP-N-ACETYLGLUCOSAMINE TRANSFERASE SUBUNIT ALG13"/>
    <property type="match status" value="1"/>
</dbReference>
<evidence type="ECO:0000256" key="1">
    <source>
        <dbReference type="ARBA" id="ARBA00011198"/>
    </source>
</evidence>
<accession>A0A0C9VYJ8</accession>
<dbReference type="AlphaFoldDB" id="A0A0C9VYJ8"/>
<dbReference type="SUPFAM" id="SSF53756">
    <property type="entry name" value="UDP-Glycosyltransferase/glycogen phosphorylase"/>
    <property type="match status" value="1"/>
</dbReference>
<evidence type="ECO:0000256" key="6">
    <source>
        <dbReference type="ARBA" id="ARBA00048184"/>
    </source>
</evidence>
<comment type="catalytic activity">
    <reaction evidence="6">
        <text>an N-acetyl-alpha-D-glucosaminyl-diphospho-di-trans,poly-cis-dolichol + UDP-N-acetyl-alpha-D-glucosamine = an N,N'-diacetylchitobiosyl-diphospho-di-trans,poly-cis-dolichol + UDP + H(+)</text>
        <dbReference type="Rhea" id="RHEA:23380"/>
        <dbReference type="Rhea" id="RHEA-COMP:19507"/>
        <dbReference type="Rhea" id="RHEA-COMP:19510"/>
        <dbReference type="ChEBI" id="CHEBI:15378"/>
        <dbReference type="ChEBI" id="CHEBI:57269"/>
        <dbReference type="ChEBI" id="CHEBI:57705"/>
        <dbReference type="ChEBI" id="CHEBI:58223"/>
        <dbReference type="ChEBI" id="CHEBI:58427"/>
        <dbReference type="EC" id="2.4.1.141"/>
    </reaction>
</comment>
<evidence type="ECO:0000313" key="9">
    <source>
        <dbReference type="EMBL" id="KIJ44085.1"/>
    </source>
</evidence>
<sequence length="166" mass="18261">MRAFVTVGATAEFDLLVESIISSNVLEALQKKGYDELVIQVGPSTRFGVLSEQREGISLDMWKLKPTLKDDFEKSDLIISHAGSGSILDALRLHKPLIVVPNPALLDNHQSELALALEKRRFLKSTTISGLAATIKAFDPQALLPFPKVDGAKFRSILDEEMGYEP</sequence>
<comment type="function">
    <text evidence="4 7">Involved in protein N-glycosylation. Essential for the second step of the dolichol-linked oligosaccharide pathway.</text>
</comment>
<evidence type="ECO:0000256" key="3">
    <source>
        <dbReference type="ARBA" id="ARBA00017468"/>
    </source>
</evidence>
<comment type="similarity">
    <text evidence="7">Belongs to the glycosyltransferase 28 family.</text>
</comment>
<dbReference type="Pfam" id="PF04101">
    <property type="entry name" value="Glyco_tran_28_C"/>
    <property type="match status" value="1"/>
</dbReference>
<reference evidence="9 10" key="1">
    <citation type="submission" date="2014-06" db="EMBL/GenBank/DDBJ databases">
        <title>Evolutionary Origins and Diversification of the Mycorrhizal Mutualists.</title>
        <authorList>
            <consortium name="DOE Joint Genome Institute"/>
            <consortium name="Mycorrhizal Genomics Consortium"/>
            <person name="Kohler A."/>
            <person name="Kuo A."/>
            <person name="Nagy L.G."/>
            <person name="Floudas D."/>
            <person name="Copeland A."/>
            <person name="Barry K.W."/>
            <person name="Cichocki N."/>
            <person name="Veneault-Fourrey C."/>
            <person name="LaButti K."/>
            <person name="Lindquist E.A."/>
            <person name="Lipzen A."/>
            <person name="Lundell T."/>
            <person name="Morin E."/>
            <person name="Murat C."/>
            <person name="Riley R."/>
            <person name="Ohm R."/>
            <person name="Sun H."/>
            <person name="Tunlid A."/>
            <person name="Henrissat B."/>
            <person name="Grigoriev I.V."/>
            <person name="Hibbett D.S."/>
            <person name="Martin F."/>
        </authorList>
    </citation>
    <scope>NUCLEOTIDE SEQUENCE [LARGE SCALE GENOMIC DNA]</scope>
    <source>
        <strain evidence="9 10">SS14</strain>
    </source>
</reference>
<dbReference type="HOGENOM" id="CLU_085408_2_2_1"/>
<dbReference type="PANTHER" id="PTHR47043:SF1">
    <property type="entry name" value="UDP-N-ACETYLGLUCOSAMINE TRANSFERASE SUBUNIT ALG13"/>
    <property type="match status" value="1"/>
</dbReference>
<dbReference type="OrthoDB" id="20273at2759"/>
<protein>
    <recommendedName>
        <fullName evidence="3 7">UDP-N-acetylglucosamine transferase subunit ALG13</fullName>
        <ecNumber evidence="2 7">2.4.1.141</ecNumber>
    </recommendedName>
    <alternativeName>
        <fullName evidence="5 7">Asparagine-linked glycosylation protein 13</fullName>
    </alternativeName>
</protein>
<comment type="subunit">
    <text evidence="1 7">Heterodimer with ALG14 to form a functional enzyme.</text>
</comment>
<evidence type="ECO:0000256" key="4">
    <source>
        <dbReference type="ARBA" id="ARBA00024804"/>
    </source>
</evidence>
<dbReference type="EMBL" id="KN837119">
    <property type="protein sequence ID" value="KIJ44085.1"/>
    <property type="molecule type" value="Genomic_DNA"/>
</dbReference>
<dbReference type="Gene3D" id="3.40.50.2000">
    <property type="entry name" value="Glycogen Phosphorylase B"/>
    <property type="match status" value="1"/>
</dbReference>
<dbReference type="InterPro" id="IPR007235">
    <property type="entry name" value="Glyco_trans_28_C"/>
</dbReference>
<evidence type="ECO:0000256" key="2">
    <source>
        <dbReference type="ARBA" id="ARBA00012614"/>
    </source>
</evidence>
<dbReference type="GO" id="GO:0043541">
    <property type="term" value="C:UDP-N-acetylglucosamine transferase complex"/>
    <property type="evidence" value="ECO:0007669"/>
    <property type="project" value="TreeGrafter"/>
</dbReference>
<name>A0A0C9VYJ8_SPHS4</name>
<proteinExistence type="inferred from homology"/>
<dbReference type="InterPro" id="IPR052474">
    <property type="entry name" value="UDP-GlcNAc_transferase"/>
</dbReference>
<evidence type="ECO:0000259" key="8">
    <source>
        <dbReference type="Pfam" id="PF04101"/>
    </source>
</evidence>
<feature type="domain" description="Glycosyl transferase family 28 C-terminal" evidence="8">
    <location>
        <begin position="4"/>
        <end position="151"/>
    </location>
</feature>
<keyword evidence="10" id="KW-1185">Reference proteome</keyword>
<evidence type="ECO:0000256" key="7">
    <source>
        <dbReference type="RuleBase" id="RU362128"/>
    </source>
</evidence>
<keyword evidence="7" id="KW-0328">Glycosyltransferase</keyword>
<keyword evidence="7" id="KW-0256">Endoplasmic reticulum</keyword>
<comment type="subcellular location">
    <subcellularLocation>
        <location evidence="7">Endoplasmic reticulum</location>
    </subcellularLocation>
</comment>
<organism evidence="9 10">
    <name type="scientific">Sphaerobolus stellatus (strain SS14)</name>
    <dbReference type="NCBI Taxonomy" id="990650"/>
    <lineage>
        <taxon>Eukaryota</taxon>
        <taxon>Fungi</taxon>
        <taxon>Dikarya</taxon>
        <taxon>Basidiomycota</taxon>
        <taxon>Agaricomycotina</taxon>
        <taxon>Agaricomycetes</taxon>
        <taxon>Phallomycetidae</taxon>
        <taxon>Geastrales</taxon>
        <taxon>Sphaerobolaceae</taxon>
        <taxon>Sphaerobolus</taxon>
    </lineage>
</organism>
<keyword evidence="7" id="KW-0808">Transferase</keyword>
<evidence type="ECO:0000256" key="5">
    <source>
        <dbReference type="ARBA" id="ARBA00032061"/>
    </source>
</evidence>
<dbReference type="GO" id="GO:0006488">
    <property type="term" value="P:dolichol-linked oligosaccharide biosynthetic process"/>
    <property type="evidence" value="ECO:0007669"/>
    <property type="project" value="TreeGrafter"/>
</dbReference>
<evidence type="ECO:0000313" key="10">
    <source>
        <dbReference type="Proteomes" id="UP000054279"/>
    </source>
</evidence>
<dbReference type="EC" id="2.4.1.141" evidence="2 7"/>
<dbReference type="GO" id="GO:0004577">
    <property type="term" value="F:N-acetylglucosaminyldiphosphodolichol N-acetylglucosaminyltransferase activity"/>
    <property type="evidence" value="ECO:0007669"/>
    <property type="project" value="UniProtKB-EC"/>
</dbReference>